<reference evidence="3" key="1">
    <citation type="journal article" date="2007" name="Plant Cell">
        <title>Dothideomycete-plant interactions illuminated by genome sequencing and EST analysis of the wheat pathogen Stagonospora nodorum.</title>
        <authorList>
            <person name="Hane J.K."/>
            <person name="Lowe R.G."/>
            <person name="Solomon P.S."/>
            <person name="Tan K.C."/>
            <person name="Schoch C.L."/>
            <person name="Spatafora J.W."/>
            <person name="Crous P.W."/>
            <person name="Kodira C."/>
            <person name="Birren B.W."/>
            <person name="Galagan J.E."/>
            <person name="Torriani S.F."/>
            <person name="McDonald B.A."/>
            <person name="Oliver R.P."/>
        </authorList>
    </citation>
    <scope>NUCLEOTIDE SEQUENCE [LARGE SCALE GENOMIC DNA]</scope>
    <source>
        <strain evidence="3">SN15 / ATCC MYA-4574 / FGSC 10173</strain>
    </source>
</reference>
<feature type="compositionally biased region" description="Polar residues" evidence="1">
    <location>
        <begin position="236"/>
        <end position="247"/>
    </location>
</feature>
<feature type="region of interest" description="Disordered" evidence="1">
    <location>
        <begin position="739"/>
        <end position="798"/>
    </location>
</feature>
<feature type="compositionally biased region" description="Low complexity" evidence="1">
    <location>
        <begin position="749"/>
        <end position="764"/>
    </location>
</feature>
<dbReference type="RefSeq" id="XP_001792555.1">
    <property type="nucleotide sequence ID" value="XM_001792503.1"/>
</dbReference>
<dbReference type="InterPro" id="IPR018822">
    <property type="entry name" value="UPF0646"/>
</dbReference>
<evidence type="ECO:0000313" key="3">
    <source>
        <dbReference type="Proteomes" id="UP000001055"/>
    </source>
</evidence>
<organism evidence="2 3">
    <name type="scientific">Phaeosphaeria nodorum (strain SN15 / ATCC MYA-4574 / FGSC 10173)</name>
    <name type="common">Glume blotch fungus</name>
    <name type="synonym">Parastagonospora nodorum</name>
    <dbReference type="NCBI Taxonomy" id="321614"/>
    <lineage>
        <taxon>Eukaryota</taxon>
        <taxon>Fungi</taxon>
        <taxon>Dikarya</taxon>
        <taxon>Ascomycota</taxon>
        <taxon>Pezizomycotina</taxon>
        <taxon>Dothideomycetes</taxon>
        <taxon>Pleosporomycetidae</taxon>
        <taxon>Pleosporales</taxon>
        <taxon>Pleosporineae</taxon>
        <taxon>Phaeosphaeriaceae</taxon>
        <taxon>Parastagonospora</taxon>
    </lineage>
</organism>
<feature type="compositionally biased region" description="Polar residues" evidence="1">
    <location>
        <begin position="524"/>
        <end position="537"/>
    </location>
</feature>
<name>Q0V231_PHANO</name>
<feature type="region of interest" description="Disordered" evidence="1">
    <location>
        <begin position="408"/>
        <end position="591"/>
    </location>
</feature>
<dbReference type="HOGENOM" id="CLU_312823_0_0_1"/>
<dbReference type="Proteomes" id="UP000001055">
    <property type="component" value="Unassembled WGS sequence"/>
</dbReference>
<gene>
    <name evidence="2" type="ORF">SNOG_01933</name>
</gene>
<protein>
    <submittedName>
        <fullName evidence="2">Uncharacterized protein</fullName>
    </submittedName>
</protein>
<feature type="compositionally biased region" description="Basic and acidic residues" evidence="1">
    <location>
        <begin position="607"/>
        <end position="620"/>
    </location>
</feature>
<evidence type="ECO:0000256" key="1">
    <source>
        <dbReference type="SAM" id="MobiDB-lite"/>
    </source>
</evidence>
<dbReference type="Pfam" id="PF10336">
    <property type="entry name" value="DUF2420"/>
    <property type="match status" value="1"/>
</dbReference>
<feature type="compositionally biased region" description="Acidic residues" evidence="1">
    <location>
        <begin position="179"/>
        <end position="195"/>
    </location>
</feature>
<feature type="compositionally biased region" description="Basic and acidic residues" evidence="1">
    <location>
        <begin position="514"/>
        <end position="523"/>
    </location>
</feature>
<feature type="compositionally biased region" description="Acidic residues" evidence="1">
    <location>
        <begin position="541"/>
        <end position="550"/>
    </location>
</feature>
<feature type="compositionally biased region" description="Polar residues" evidence="1">
    <location>
        <begin position="765"/>
        <end position="775"/>
    </location>
</feature>
<feature type="region of interest" description="Disordered" evidence="1">
    <location>
        <begin position="1"/>
        <end position="255"/>
    </location>
</feature>
<feature type="compositionally biased region" description="Basic and acidic residues" evidence="1">
    <location>
        <begin position="207"/>
        <end position="219"/>
    </location>
</feature>
<feature type="compositionally biased region" description="Polar residues" evidence="1">
    <location>
        <begin position="551"/>
        <end position="569"/>
    </location>
</feature>
<feature type="region of interest" description="Disordered" evidence="1">
    <location>
        <begin position="604"/>
        <end position="640"/>
    </location>
</feature>
<dbReference type="AlphaFoldDB" id="Q0V231"/>
<feature type="compositionally biased region" description="Acidic residues" evidence="1">
    <location>
        <begin position="420"/>
        <end position="429"/>
    </location>
</feature>
<accession>Q0V231</accession>
<feature type="compositionally biased region" description="Acidic residues" evidence="1">
    <location>
        <begin position="114"/>
        <end position="124"/>
    </location>
</feature>
<dbReference type="eggNOG" id="ENOG502SG4F">
    <property type="taxonomic scope" value="Eukaryota"/>
</dbReference>
<dbReference type="GeneID" id="5969405"/>
<feature type="compositionally biased region" description="Polar residues" evidence="1">
    <location>
        <begin position="128"/>
        <end position="145"/>
    </location>
</feature>
<evidence type="ECO:0000313" key="2">
    <source>
        <dbReference type="EMBL" id="EAT90145.1"/>
    </source>
</evidence>
<dbReference type="OMA" id="RLCHNDG"/>
<dbReference type="InParanoid" id="Q0V231"/>
<proteinExistence type="predicted"/>
<dbReference type="VEuPathDB" id="FungiDB:JI435_019330"/>
<feature type="compositionally biased region" description="Basic and acidic residues" evidence="1">
    <location>
        <begin position="9"/>
        <end position="25"/>
    </location>
</feature>
<feature type="compositionally biased region" description="Acidic residues" evidence="1">
    <location>
        <begin position="27"/>
        <end position="38"/>
    </location>
</feature>
<sequence length="820" mass="89168">MAAATHAVRKLDAATDDIMDLHSDSGLDFDDGDIDLDLDPAPPAQADDDDISLKDAGADADLETQTVSPDQDMVDHEVDDEGDIQLGDGIHDDHVPIDYTTPAQETAPAHPDDDLIDYSDDEDIYPTPTYNQGTPAQSVGQTQDVQNDESASEIHALPAEAQIPGSTNEDEIANHGDYADGEDNFEPSAENEEQHDENNFEPSAENQEQHDETEFRAQDEAEYDTDGDTGGVPLQDQDSQADVSEYQQGDHVEQQSIESRPITINYEGNELWLFKQHDVDESGDWLTEDTSIIHSSLSEMFQACRASLGENISNETELGLRFDHFHNMEIFEDSTACVAVSLGRMIDLYYTLHAQDGESEPESFYMCLLSRPRFATLLSDIAKHADQGHGYSGLNSAIAAGETHFVDAHSGQSTEHEGTEWDQDAEGQEEYGQKEETEQEENVAQENAQEGTEIVDEAADEAATGIDLGENDDQDNDEPRVNGEEHSSKAETKSEHASTPAAVAHGSSPAAQESPDRSAETTQHDVTANQTAEQLANDTVDYSDDEDDEPQTQAPTNASPSSTTVQGDNPATIEASAPTAESTSFEKEYQTGYDDAFPYAANGAYEDYAHNEEQFDHENNADMYQEYDGTYGEGEASDLQTNDQDAYPAEADLDGLTNQDYTGYDYQDLEQQLQNEFISGGEVDGTGAGESANGAHELVDGDDFLDLENATEWGTDQGQAVEVSGDNIFLDDEVTAHYEEEEGGVVEQPAVAASSAADPVAASSTDLQDSSPQGQKRSRDEASDSVGDALDPSGTHHIHGINLCWQDADFVFPDTKRPRV</sequence>
<dbReference type="EMBL" id="CH445327">
    <property type="protein sequence ID" value="EAT90145.1"/>
    <property type="molecule type" value="Genomic_DNA"/>
</dbReference>
<dbReference type="KEGG" id="pno:SNOG_01933"/>
<feature type="compositionally biased region" description="Basic and acidic residues" evidence="1">
    <location>
        <begin position="477"/>
        <end position="496"/>
    </location>
</feature>